<evidence type="ECO:0000313" key="4">
    <source>
        <dbReference type="EMBL" id="ROP81406.1"/>
    </source>
</evidence>
<dbReference type="Pfam" id="PF01968">
    <property type="entry name" value="Hydantoinase_A"/>
    <property type="match status" value="1"/>
</dbReference>
<dbReference type="GO" id="GO:0006749">
    <property type="term" value="P:glutathione metabolic process"/>
    <property type="evidence" value="ECO:0007669"/>
    <property type="project" value="TreeGrafter"/>
</dbReference>
<organism evidence="4 5">
    <name type="scientific">Stella humosa</name>
    <dbReference type="NCBI Taxonomy" id="94"/>
    <lineage>
        <taxon>Bacteria</taxon>
        <taxon>Pseudomonadati</taxon>
        <taxon>Pseudomonadota</taxon>
        <taxon>Alphaproteobacteria</taxon>
        <taxon>Rhodospirillales</taxon>
        <taxon>Stellaceae</taxon>
        <taxon>Stella</taxon>
    </lineage>
</organism>
<dbReference type="PANTHER" id="PTHR11365:SF23">
    <property type="entry name" value="HYPOTHETICAL 5-OXOPROLINASE (EUROFUNG)-RELATED"/>
    <property type="match status" value="1"/>
</dbReference>
<dbReference type="InterPro" id="IPR008040">
    <property type="entry name" value="Hydant_A_N"/>
</dbReference>
<keyword evidence="5" id="KW-1185">Reference proteome</keyword>
<dbReference type="Pfam" id="PF05378">
    <property type="entry name" value="Hydant_A_N"/>
    <property type="match status" value="1"/>
</dbReference>
<dbReference type="EMBL" id="RJKX01000018">
    <property type="protein sequence ID" value="ROP81406.1"/>
    <property type="molecule type" value="Genomic_DNA"/>
</dbReference>
<comment type="caution">
    <text evidence="4">The sequence shown here is derived from an EMBL/GenBank/DDBJ whole genome shotgun (WGS) entry which is preliminary data.</text>
</comment>
<dbReference type="InterPro" id="IPR045079">
    <property type="entry name" value="Oxoprolinase-like"/>
</dbReference>
<name>A0A3N1KTH3_9PROT</name>
<evidence type="ECO:0000259" key="1">
    <source>
        <dbReference type="Pfam" id="PF01968"/>
    </source>
</evidence>
<accession>A0A3N1KTH3</accession>
<dbReference type="SUPFAM" id="SSF53067">
    <property type="entry name" value="Actin-like ATPase domain"/>
    <property type="match status" value="1"/>
</dbReference>
<protein>
    <submittedName>
        <fullName evidence="4">N-methylhydantoinase A</fullName>
    </submittedName>
</protein>
<dbReference type="RefSeq" id="WP_123695254.1">
    <property type="nucleotide sequence ID" value="NZ_AP019700.1"/>
</dbReference>
<dbReference type="InterPro" id="IPR002821">
    <property type="entry name" value="Hydantoinase_A"/>
</dbReference>
<dbReference type="PANTHER" id="PTHR11365">
    <property type="entry name" value="5-OXOPROLINASE RELATED"/>
    <property type="match status" value="1"/>
</dbReference>
<dbReference type="AlphaFoldDB" id="A0A3N1KTH3"/>
<evidence type="ECO:0000259" key="2">
    <source>
        <dbReference type="Pfam" id="PF05378"/>
    </source>
</evidence>
<feature type="domain" description="Acetophenone carboxylase-like C-terminal" evidence="3">
    <location>
        <begin position="505"/>
        <end position="663"/>
    </location>
</feature>
<sequence length="673" mass="70952">MTTELQAAGWQVGIDIGGTFTDLVALHPATGQVRSIKVPTQRQDPVASIEAALAAAGLTADQVDDLVHGTTLVTNAIVEDRVEPVALVATAGFEDVLDIGRAGRQHLYRLDLIPRRPAQVPPERRVGLAERVDFRGQAVLVPDAVAIADAVARVRATGVESVAVSLLHAYANPDHERAIAAALRDAVPFLSLSHEVNPETREFERTAATVLNASVMPIAARYLDRLQREVKGARLHVMHSAGGMASPEAAARRPLAMALSGPAAGVSAAAHVAAELGIERVLSFDMGGTTTDVCLIVGGQAEISTDSKLAGRPARQPMVAVESIGAGGGSLVTYGTGGLSIGPESAGAEPGPAAYGRGGTRPTVTDANAVLGYLDPTRRLGGAITLDVAAAEAALAPLARQIGVGVVELALGIQRVANAAMVRALARVTVERGVDGRQCTLLAFGGAGPMHAARLAREFGIAEIVVPRFSSSFSALGCIVADMSYTQQQAVRLLSAAWDDDRFQALHDRMLDALTAPLLAQGHGDDVVTVERTALVRYVGQSYAVEVPFTLPLDLDRLGRDFRRRHGEIYGYATDEHWEMQSLRMRALVARRTAFGPVAIAAERAVPTSIGPCWFEPSAPHQTPRWDRDSLPPGWRVTGPAIIEDAWSTIVVPPGYAATSDAMGHLRIAEEAP</sequence>
<dbReference type="GO" id="GO:0005829">
    <property type="term" value="C:cytosol"/>
    <property type="evidence" value="ECO:0007669"/>
    <property type="project" value="TreeGrafter"/>
</dbReference>
<dbReference type="GO" id="GO:0017168">
    <property type="term" value="F:5-oxoprolinase (ATP-hydrolyzing) activity"/>
    <property type="evidence" value="ECO:0007669"/>
    <property type="project" value="TreeGrafter"/>
</dbReference>
<feature type="domain" description="Hydantoinase/oxoprolinase N-terminal" evidence="2">
    <location>
        <begin position="12"/>
        <end position="185"/>
    </location>
</feature>
<reference evidence="4 5" key="1">
    <citation type="submission" date="2018-11" db="EMBL/GenBank/DDBJ databases">
        <title>Genomic Encyclopedia of Type Strains, Phase IV (KMG-IV): sequencing the most valuable type-strain genomes for metagenomic binning, comparative biology and taxonomic classification.</title>
        <authorList>
            <person name="Goeker M."/>
        </authorList>
    </citation>
    <scope>NUCLEOTIDE SEQUENCE [LARGE SCALE GENOMIC DNA]</scope>
    <source>
        <strain evidence="4 5">DSM 5900</strain>
    </source>
</reference>
<dbReference type="InterPro" id="IPR043129">
    <property type="entry name" value="ATPase_NBD"/>
</dbReference>
<evidence type="ECO:0000313" key="5">
    <source>
        <dbReference type="Proteomes" id="UP000278222"/>
    </source>
</evidence>
<dbReference type="Proteomes" id="UP000278222">
    <property type="component" value="Unassembled WGS sequence"/>
</dbReference>
<gene>
    <name evidence="4" type="ORF">EDC65_5264</name>
</gene>
<dbReference type="OrthoDB" id="7314499at2"/>
<dbReference type="Pfam" id="PF19278">
    <property type="entry name" value="Hydant_A_C"/>
    <property type="match status" value="1"/>
</dbReference>
<dbReference type="InterPro" id="IPR049517">
    <property type="entry name" value="ACX-like_C"/>
</dbReference>
<feature type="domain" description="Hydantoinase A/oxoprolinase" evidence="1">
    <location>
        <begin position="205"/>
        <end position="485"/>
    </location>
</feature>
<proteinExistence type="predicted"/>
<evidence type="ECO:0000259" key="3">
    <source>
        <dbReference type="Pfam" id="PF19278"/>
    </source>
</evidence>